<dbReference type="InterPro" id="IPR006716">
    <property type="entry name" value="ERG2_sigma1_rcpt-like"/>
</dbReference>
<accession>A0A914VBH3</accession>
<keyword evidence="8" id="KW-1133">Transmembrane helix</keyword>
<evidence type="ECO:0000256" key="3">
    <source>
        <dbReference type="ARBA" id="ARBA00004649"/>
    </source>
</evidence>
<keyword evidence="9" id="KW-0472">Membrane</keyword>
<organism evidence="12 13">
    <name type="scientific">Plectus sambesii</name>
    <dbReference type="NCBI Taxonomy" id="2011161"/>
    <lineage>
        <taxon>Eukaryota</taxon>
        <taxon>Metazoa</taxon>
        <taxon>Ecdysozoa</taxon>
        <taxon>Nematoda</taxon>
        <taxon>Chromadorea</taxon>
        <taxon>Plectida</taxon>
        <taxon>Plectina</taxon>
        <taxon>Plectoidea</taxon>
        <taxon>Plectidae</taxon>
        <taxon>Plectus</taxon>
    </lineage>
</organism>
<name>A0A914VBH3_9BILA</name>
<evidence type="ECO:0000256" key="10">
    <source>
        <dbReference type="ARBA" id="ARBA00033467"/>
    </source>
</evidence>
<comment type="similarity">
    <text evidence="4 11">Belongs to the ERG2 family.</text>
</comment>
<evidence type="ECO:0000256" key="8">
    <source>
        <dbReference type="ARBA" id="ARBA00022989"/>
    </source>
</evidence>
<evidence type="ECO:0000256" key="1">
    <source>
        <dbReference type="ARBA" id="ARBA00004540"/>
    </source>
</evidence>
<protein>
    <recommendedName>
        <fullName evidence="5">Sigma non-opioid intracellular receptor 1</fullName>
    </recommendedName>
    <alternativeName>
        <fullName evidence="10">Sigma 1-type opioid receptor</fullName>
    </alternativeName>
</protein>
<reference evidence="13" key="1">
    <citation type="submission" date="2022-11" db="UniProtKB">
        <authorList>
            <consortium name="WormBaseParasite"/>
        </authorList>
    </citation>
    <scope>IDENTIFICATION</scope>
</reference>
<dbReference type="GO" id="GO:0005637">
    <property type="term" value="C:nuclear inner membrane"/>
    <property type="evidence" value="ECO:0007669"/>
    <property type="project" value="UniProtKB-SubCell"/>
</dbReference>
<dbReference type="Proteomes" id="UP000887566">
    <property type="component" value="Unplaced"/>
</dbReference>
<dbReference type="AlphaFoldDB" id="A0A914VBH3"/>
<evidence type="ECO:0000256" key="5">
    <source>
        <dbReference type="ARBA" id="ARBA00020208"/>
    </source>
</evidence>
<dbReference type="GO" id="GO:0005789">
    <property type="term" value="C:endoplasmic reticulum membrane"/>
    <property type="evidence" value="ECO:0007669"/>
    <property type="project" value="UniProtKB-SubCell"/>
</dbReference>
<evidence type="ECO:0000256" key="9">
    <source>
        <dbReference type="ARBA" id="ARBA00023136"/>
    </source>
</evidence>
<dbReference type="GO" id="GO:0005640">
    <property type="term" value="C:nuclear outer membrane"/>
    <property type="evidence" value="ECO:0007669"/>
    <property type="project" value="UniProtKB-SubCell"/>
</dbReference>
<keyword evidence="12" id="KW-1185">Reference proteome</keyword>
<dbReference type="Pfam" id="PF04622">
    <property type="entry name" value="ERG2_Sigma1R"/>
    <property type="match status" value="1"/>
</dbReference>
<dbReference type="PANTHER" id="PTHR10868">
    <property type="entry name" value="SIGMA 1-TYPE OPIOID RECEPTOR-RELATED"/>
    <property type="match status" value="1"/>
</dbReference>
<proteinExistence type="inferred from homology"/>
<evidence type="ECO:0000313" key="12">
    <source>
        <dbReference type="Proteomes" id="UP000887566"/>
    </source>
</evidence>
<dbReference type="PANTHER" id="PTHR10868:SF1">
    <property type="entry name" value="SIGMA NON-OPIOID INTRACELLULAR RECEPTOR 1"/>
    <property type="match status" value="1"/>
</dbReference>
<evidence type="ECO:0000313" key="13">
    <source>
        <dbReference type="WBParaSite" id="PSAMB.scaffold1676size28778.g14440.t1"/>
    </source>
</evidence>
<comment type="subcellular location">
    <subcellularLocation>
        <location evidence="2">Endoplasmic reticulum membrane</location>
    </subcellularLocation>
    <subcellularLocation>
        <location evidence="1">Nucleus inner membrane</location>
    </subcellularLocation>
    <subcellularLocation>
        <location evidence="3">Nucleus outer membrane</location>
    </subcellularLocation>
</comment>
<sequence>MAFLFTRLFRNIVLVLVLGSAVQFLLRIKSYTISPKDFRTISIKAAGSNGATAVQKLMADLRRSYGPHLIPENEQQWLPVSPGGAQLRVKFAHASFTEYLAIFSAPFTTSGRSGIHWVNSTCTVLTGSVSRYVDSPNNVNKEAFNPGDNLRHGQFESAVYELTADTHLACYGRGFIPVSAFWLNAGSITNGDPIAIARLAYVYGGAMVRETMMWGQSTFSYYKNKALNGRSEL</sequence>
<keyword evidence="7" id="KW-0256">Endoplasmic reticulum</keyword>
<dbReference type="WBParaSite" id="PSAMB.scaffold1676size28778.g14440.t1">
    <property type="protein sequence ID" value="PSAMB.scaffold1676size28778.g14440.t1"/>
    <property type="gene ID" value="PSAMB.scaffold1676size28778.g14440"/>
</dbReference>
<evidence type="ECO:0000256" key="7">
    <source>
        <dbReference type="ARBA" id="ARBA00022824"/>
    </source>
</evidence>
<evidence type="ECO:0000256" key="6">
    <source>
        <dbReference type="ARBA" id="ARBA00022692"/>
    </source>
</evidence>
<evidence type="ECO:0000256" key="4">
    <source>
        <dbReference type="ARBA" id="ARBA00007141"/>
    </source>
</evidence>
<keyword evidence="6" id="KW-0812">Transmembrane</keyword>
<evidence type="ECO:0000256" key="2">
    <source>
        <dbReference type="ARBA" id="ARBA00004586"/>
    </source>
</evidence>
<evidence type="ECO:0000256" key="11">
    <source>
        <dbReference type="RuleBase" id="RU368083"/>
    </source>
</evidence>